<dbReference type="InterPro" id="IPR036188">
    <property type="entry name" value="FAD/NAD-bd_sf"/>
</dbReference>
<dbReference type="RefSeq" id="WP_162422115.1">
    <property type="nucleotide sequence ID" value="NZ_WVIE01000004.1"/>
</dbReference>
<dbReference type="Gene3D" id="3.50.50.60">
    <property type="entry name" value="FAD/NAD(P)-binding domain"/>
    <property type="match status" value="1"/>
</dbReference>
<evidence type="ECO:0000256" key="1">
    <source>
        <dbReference type="ARBA" id="ARBA00023002"/>
    </source>
</evidence>
<evidence type="ECO:0000313" key="4">
    <source>
        <dbReference type="Proteomes" id="UP000646053"/>
    </source>
</evidence>
<comment type="caution">
    <text evidence="3">The sequence shown here is derived from an EMBL/GenBank/DDBJ whole genome shotgun (WGS) entry which is preliminary data.</text>
</comment>
<reference evidence="3" key="1">
    <citation type="submission" date="2019-12" db="EMBL/GenBank/DDBJ databases">
        <title>High-Quality draft genome sequences of three cyanobacteria isolated from the limestone walls of the Old Cathedral of Coimbra.</title>
        <authorList>
            <person name="Tiago I."/>
            <person name="Soares F."/>
            <person name="Portugal A."/>
        </authorList>
    </citation>
    <scope>NUCLEOTIDE SEQUENCE</scope>
    <source>
        <strain evidence="3">A</strain>
    </source>
</reference>
<dbReference type="Pfam" id="PF01266">
    <property type="entry name" value="DAO"/>
    <property type="match status" value="1"/>
</dbReference>
<dbReference type="SUPFAM" id="SSF51905">
    <property type="entry name" value="FAD/NAD(P)-binding domain"/>
    <property type="match status" value="1"/>
</dbReference>
<dbReference type="Gene3D" id="3.30.9.10">
    <property type="entry name" value="D-Amino Acid Oxidase, subunit A, domain 2"/>
    <property type="match status" value="1"/>
</dbReference>
<dbReference type="AlphaFoldDB" id="A0A8J7Z2H4"/>
<accession>A0A8J7Z2H4</accession>
<evidence type="ECO:0000259" key="2">
    <source>
        <dbReference type="Pfam" id="PF01266"/>
    </source>
</evidence>
<sequence length="388" mass="41971">MHDWIVIGAGITGAALAYELAKQHFSVLLIDQSAQPESATRLSYGGIAYWSGTTELTTQLCGEGLAIHRSLCAELDADTQFRELDLLLTISSDYDPDQIATNYAQFAIPPTLLTINEAWELEPLLNRDAIAGALTVNHGHIEPEVTTQAYCQAFQRLGGDLKIAHVAHLQKTVAKITGVITPTETFSAKNVAVCTGGVTRQFLNAAKISVNQYFTHAELLETPPVDLRLRTLVMPAEAERFALEANATCPDVEALWDVPGNEPAPAILDAGAVQFLDGRIRIGQVSRTLTDAAAQVNAAQSEAVLRQKIGQILPKLGTLSGTWHHCLIAFSRDRLPLIGEIEGYEGLHLFSGFSNPLAIVPPLARRFAAHATGQRDPLLAPLSPSRFM</sequence>
<dbReference type="Proteomes" id="UP000646053">
    <property type="component" value="Unassembled WGS sequence"/>
</dbReference>
<organism evidence="3 4">
    <name type="scientific">Myxacorys almedinensis A</name>
    <dbReference type="NCBI Taxonomy" id="2690445"/>
    <lineage>
        <taxon>Bacteria</taxon>
        <taxon>Bacillati</taxon>
        <taxon>Cyanobacteriota</taxon>
        <taxon>Cyanophyceae</taxon>
        <taxon>Leptolyngbyales</taxon>
        <taxon>Leptolyngbyaceae</taxon>
        <taxon>Myxacorys</taxon>
        <taxon>Myxacorys almedinensis</taxon>
    </lineage>
</organism>
<gene>
    <name evidence="3" type="ORF">GS601_04720</name>
</gene>
<evidence type="ECO:0000313" key="3">
    <source>
        <dbReference type="EMBL" id="NDJ16601.1"/>
    </source>
</evidence>
<dbReference type="PANTHER" id="PTHR13847">
    <property type="entry name" value="SARCOSINE DEHYDROGENASE-RELATED"/>
    <property type="match status" value="1"/>
</dbReference>
<protein>
    <submittedName>
        <fullName evidence="3">FAD-dependent oxidoreductase</fullName>
    </submittedName>
</protein>
<dbReference type="EMBL" id="WVIE01000004">
    <property type="protein sequence ID" value="NDJ16601.1"/>
    <property type="molecule type" value="Genomic_DNA"/>
</dbReference>
<name>A0A8J7Z2H4_9CYAN</name>
<dbReference type="InterPro" id="IPR006076">
    <property type="entry name" value="FAD-dep_OxRdtase"/>
</dbReference>
<proteinExistence type="predicted"/>
<dbReference type="GO" id="GO:0005737">
    <property type="term" value="C:cytoplasm"/>
    <property type="evidence" value="ECO:0007669"/>
    <property type="project" value="TreeGrafter"/>
</dbReference>
<dbReference type="PANTHER" id="PTHR13847:SF287">
    <property type="entry name" value="FAD-DEPENDENT OXIDOREDUCTASE DOMAIN-CONTAINING PROTEIN 1"/>
    <property type="match status" value="1"/>
</dbReference>
<keyword evidence="1" id="KW-0560">Oxidoreductase</keyword>
<keyword evidence="4" id="KW-1185">Reference proteome</keyword>
<feature type="domain" description="FAD dependent oxidoreductase" evidence="2">
    <location>
        <begin position="3"/>
        <end position="368"/>
    </location>
</feature>
<dbReference type="GO" id="GO:0016491">
    <property type="term" value="F:oxidoreductase activity"/>
    <property type="evidence" value="ECO:0007669"/>
    <property type="project" value="UniProtKB-KW"/>
</dbReference>